<dbReference type="EMBL" id="BGPR01002682">
    <property type="protein sequence ID" value="GBM77318.1"/>
    <property type="molecule type" value="Genomic_DNA"/>
</dbReference>
<accession>A0A4Y2IHZ5</accession>
<keyword evidence="2" id="KW-1185">Reference proteome</keyword>
<dbReference type="Proteomes" id="UP000499080">
    <property type="component" value="Unassembled WGS sequence"/>
</dbReference>
<name>A0A4Y2IHZ5_ARAVE</name>
<reference evidence="1 2" key="1">
    <citation type="journal article" date="2019" name="Sci. Rep.">
        <title>Orb-weaving spider Araneus ventricosus genome elucidates the spidroin gene catalogue.</title>
        <authorList>
            <person name="Kono N."/>
            <person name="Nakamura H."/>
            <person name="Ohtoshi R."/>
            <person name="Moran D.A.P."/>
            <person name="Shinohara A."/>
            <person name="Yoshida Y."/>
            <person name="Fujiwara M."/>
            <person name="Mori M."/>
            <person name="Tomita M."/>
            <person name="Arakawa K."/>
        </authorList>
    </citation>
    <scope>NUCLEOTIDE SEQUENCE [LARGE SCALE GENOMIC DNA]</scope>
</reference>
<dbReference type="AlphaFoldDB" id="A0A4Y2IHZ5"/>
<sequence>MGNLTLFKVALFNRSCHTSLLSRVPYPWSWLHMLDQVRLQPSTPCSFDQQKMLHFPFIMSLLPRELLYMLDQVRLEPKTPCSFDQKMLHFPFIMSPLLMELTTYSRLRRRQLSAVPRERLQQQTFPDVFPGGGFGFTERPEKTSDQISSLLLQPRLLLQEEVDCRRMDQ</sequence>
<comment type="caution">
    <text evidence="1">The sequence shown here is derived from an EMBL/GenBank/DDBJ whole genome shotgun (WGS) entry which is preliminary data.</text>
</comment>
<evidence type="ECO:0000313" key="2">
    <source>
        <dbReference type="Proteomes" id="UP000499080"/>
    </source>
</evidence>
<gene>
    <name evidence="1" type="ORF">AVEN_91421_1</name>
</gene>
<proteinExistence type="predicted"/>
<evidence type="ECO:0000313" key="1">
    <source>
        <dbReference type="EMBL" id="GBM77318.1"/>
    </source>
</evidence>
<protein>
    <submittedName>
        <fullName evidence="1">Uncharacterized protein</fullName>
    </submittedName>
</protein>
<organism evidence="1 2">
    <name type="scientific">Araneus ventricosus</name>
    <name type="common">Orbweaver spider</name>
    <name type="synonym">Epeira ventricosa</name>
    <dbReference type="NCBI Taxonomy" id="182803"/>
    <lineage>
        <taxon>Eukaryota</taxon>
        <taxon>Metazoa</taxon>
        <taxon>Ecdysozoa</taxon>
        <taxon>Arthropoda</taxon>
        <taxon>Chelicerata</taxon>
        <taxon>Arachnida</taxon>
        <taxon>Araneae</taxon>
        <taxon>Araneomorphae</taxon>
        <taxon>Entelegynae</taxon>
        <taxon>Araneoidea</taxon>
        <taxon>Araneidae</taxon>
        <taxon>Araneus</taxon>
    </lineage>
</organism>